<evidence type="ECO:0000256" key="4">
    <source>
        <dbReference type="ARBA" id="ARBA00023136"/>
    </source>
</evidence>
<dbReference type="GO" id="GO:0140359">
    <property type="term" value="F:ABC-type transporter activity"/>
    <property type="evidence" value="ECO:0007669"/>
    <property type="project" value="InterPro"/>
</dbReference>
<gene>
    <name evidence="7" type="ORF">TW77_08440</name>
</gene>
<sequence>MNLLNSISFGAIIRTSPVKILLTWTMVILENILLILLPLFIGYAIDGVLEQSFNPLVWFACVLLALVVVSVLRRFYDTRVFGALRVKLAEMLAFKLRAAPVSVKDARLTMSRELVDFLENDLPRVFTAVIQLIATVVILAAFHIYLAFSVVFAAGLMCLIYGLFHDRFTHLNSKLNDQLEQQVWVLSHRPLVAVSAHFERLKRCEIRLSDTEAWVYGLIFLVLFIAVLSNLWMVQLIPDISVGQVFSIVTYSLEFVDTAIMLPITLQTLSRLSEISKRLNQPVDSATNQEVIHDV</sequence>
<dbReference type="RefSeq" id="WP_205623851.1">
    <property type="nucleotide sequence ID" value="NZ_JXYA01000016.1"/>
</dbReference>
<feature type="transmembrane region" description="Helical" evidence="5">
    <location>
        <begin position="57"/>
        <end position="76"/>
    </location>
</feature>
<feature type="transmembrane region" description="Helical" evidence="5">
    <location>
        <begin position="122"/>
        <end position="140"/>
    </location>
</feature>
<keyword evidence="3 5" id="KW-1133">Transmembrane helix</keyword>
<feature type="transmembrane region" description="Helical" evidence="5">
    <location>
        <begin position="213"/>
        <end position="233"/>
    </location>
</feature>
<keyword evidence="4 5" id="KW-0472">Membrane</keyword>
<feature type="domain" description="ABC transmembrane type-1" evidence="6">
    <location>
        <begin position="26"/>
        <end position="271"/>
    </location>
</feature>
<feature type="transmembrane region" description="Helical" evidence="5">
    <location>
        <begin position="21"/>
        <end position="45"/>
    </location>
</feature>
<dbReference type="EMBL" id="JXYA01000016">
    <property type="protein sequence ID" value="KJZ10311.1"/>
    <property type="molecule type" value="Genomic_DNA"/>
</dbReference>
<dbReference type="PROSITE" id="PS50929">
    <property type="entry name" value="ABC_TM1F"/>
    <property type="match status" value="1"/>
</dbReference>
<dbReference type="GO" id="GO:0005524">
    <property type="term" value="F:ATP binding"/>
    <property type="evidence" value="ECO:0007669"/>
    <property type="project" value="InterPro"/>
</dbReference>
<dbReference type="InterPro" id="IPR011527">
    <property type="entry name" value="ABC1_TM_dom"/>
</dbReference>
<dbReference type="InterPro" id="IPR036640">
    <property type="entry name" value="ABC1_TM_sf"/>
</dbReference>
<dbReference type="Gene3D" id="1.20.1560.10">
    <property type="entry name" value="ABC transporter type 1, transmembrane domain"/>
    <property type="match status" value="1"/>
</dbReference>
<dbReference type="SUPFAM" id="SSF90123">
    <property type="entry name" value="ABC transporter transmembrane region"/>
    <property type="match status" value="1"/>
</dbReference>
<comment type="caution">
    <text evidence="7">The sequence shown here is derived from an EMBL/GenBank/DDBJ whole genome shotgun (WGS) entry which is preliminary data.</text>
</comment>
<protein>
    <submittedName>
        <fullName evidence="7">ABC transporter permease</fullName>
    </submittedName>
</protein>
<evidence type="ECO:0000256" key="2">
    <source>
        <dbReference type="ARBA" id="ARBA00022692"/>
    </source>
</evidence>
<keyword evidence="8" id="KW-1185">Reference proteome</keyword>
<proteinExistence type="predicted"/>
<feature type="transmembrane region" description="Helical" evidence="5">
    <location>
        <begin position="146"/>
        <end position="164"/>
    </location>
</feature>
<evidence type="ECO:0000259" key="6">
    <source>
        <dbReference type="PROSITE" id="PS50929"/>
    </source>
</evidence>
<evidence type="ECO:0000313" key="8">
    <source>
        <dbReference type="Proteomes" id="UP000033452"/>
    </source>
</evidence>
<dbReference type="GO" id="GO:0005886">
    <property type="term" value="C:plasma membrane"/>
    <property type="evidence" value="ECO:0007669"/>
    <property type="project" value="UniProtKB-SubCell"/>
</dbReference>
<organism evidence="7 8">
    <name type="scientific">Pseudoalteromonas rubra</name>
    <dbReference type="NCBI Taxonomy" id="43658"/>
    <lineage>
        <taxon>Bacteria</taxon>
        <taxon>Pseudomonadati</taxon>
        <taxon>Pseudomonadota</taxon>
        <taxon>Gammaproteobacteria</taxon>
        <taxon>Alteromonadales</taxon>
        <taxon>Pseudoalteromonadaceae</taxon>
        <taxon>Pseudoalteromonas</taxon>
    </lineage>
</organism>
<name>A0A0F4QRI5_9GAMM</name>
<evidence type="ECO:0000256" key="1">
    <source>
        <dbReference type="ARBA" id="ARBA00004651"/>
    </source>
</evidence>
<evidence type="ECO:0000256" key="5">
    <source>
        <dbReference type="SAM" id="Phobius"/>
    </source>
</evidence>
<dbReference type="PATRIC" id="fig|43658.5.peg.1772"/>
<accession>A0A0F4QRI5</accession>
<dbReference type="Proteomes" id="UP000033452">
    <property type="component" value="Unassembled WGS sequence"/>
</dbReference>
<dbReference type="AlphaFoldDB" id="A0A0F4QRI5"/>
<evidence type="ECO:0000313" key="7">
    <source>
        <dbReference type="EMBL" id="KJZ10311.1"/>
    </source>
</evidence>
<keyword evidence="2 5" id="KW-0812">Transmembrane</keyword>
<reference evidence="7 8" key="1">
    <citation type="journal article" date="2015" name="BMC Genomics">
        <title>Genome mining reveals unlocked bioactive potential of marine Gram-negative bacteria.</title>
        <authorList>
            <person name="Machado H."/>
            <person name="Sonnenschein E.C."/>
            <person name="Melchiorsen J."/>
            <person name="Gram L."/>
        </authorList>
    </citation>
    <scope>NUCLEOTIDE SEQUENCE [LARGE SCALE GENOMIC DNA]</scope>
    <source>
        <strain evidence="7 8">S2471</strain>
    </source>
</reference>
<evidence type="ECO:0000256" key="3">
    <source>
        <dbReference type="ARBA" id="ARBA00022989"/>
    </source>
</evidence>
<dbReference type="Pfam" id="PF13748">
    <property type="entry name" value="ABC_membrane_3"/>
    <property type="match status" value="1"/>
</dbReference>
<comment type="subcellular location">
    <subcellularLocation>
        <location evidence="1">Cell membrane</location>
        <topology evidence="1">Multi-pass membrane protein</topology>
    </subcellularLocation>
</comment>